<protein>
    <submittedName>
        <fullName evidence="1">Uncharacterized protein</fullName>
    </submittedName>
</protein>
<gene>
    <name evidence="1" type="ORF">TCAL_15605</name>
</gene>
<dbReference type="Proteomes" id="UP000318571">
    <property type="component" value="Chromosome 2"/>
</dbReference>
<accession>A0A553PCD3</accession>
<organism evidence="1 2">
    <name type="scientific">Tigriopus californicus</name>
    <name type="common">Marine copepod</name>
    <dbReference type="NCBI Taxonomy" id="6832"/>
    <lineage>
        <taxon>Eukaryota</taxon>
        <taxon>Metazoa</taxon>
        <taxon>Ecdysozoa</taxon>
        <taxon>Arthropoda</taxon>
        <taxon>Crustacea</taxon>
        <taxon>Multicrustacea</taxon>
        <taxon>Hexanauplia</taxon>
        <taxon>Copepoda</taxon>
        <taxon>Harpacticoida</taxon>
        <taxon>Harpacticidae</taxon>
        <taxon>Tigriopus</taxon>
    </lineage>
</organism>
<keyword evidence="2" id="KW-1185">Reference proteome</keyword>
<comment type="caution">
    <text evidence="1">The sequence shown here is derived from an EMBL/GenBank/DDBJ whole genome shotgun (WGS) entry which is preliminary data.</text>
</comment>
<proteinExistence type="predicted"/>
<sequence length="92" mass="10639">MSQKALERNFIWDRTRGVAYCKIPKAGTTFWIQNFARFSGVPKTILERLGQDELHLLMKHVYRLASTYQDKVLDASDIKQYKGWSKLGSETG</sequence>
<dbReference type="AlphaFoldDB" id="A0A553PCD3"/>
<dbReference type="EMBL" id="VCGU01000005">
    <property type="protein sequence ID" value="TRY75342.1"/>
    <property type="molecule type" value="Genomic_DNA"/>
</dbReference>
<evidence type="ECO:0000313" key="2">
    <source>
        <dbReference type="Proteomes" id="UP000318571"/>
    </source>
</evidence>
<evidence type="ECO:0000313" key="1">
    <source>
        <dbReference type="EMBL" id="TRY75342.1"/>
    </source>
</evidence>
<reference evidence="1 2" key="1">
    <citation type="journal article" date="2018" name="Nat. Ecol. Evol.">
        <title>Genomic signatures of mitonuclear coevolution across populations of Tigriopus californicus.</title>
        <authorList>
            <person name="Barreto F.S."/>
            <person name="Watson E.T."/>
            <person name="Lima T.G."/>
            <person name="Willett C.S."/>
            <person name="Edmands S."/>
            <person name="Li W."/>
            <person name="Burton R.S."/>
        </authorList>
    </citation>
    <scope>NUCLEOTIDE SEQUENCE [LARGE SCALE GENOMIC DNA]</scope>
    <source>
        <strain evidence="1 2">San Diego</strain>
    </source>
</reference>
<name>A0A553PCD3_TIGCA</name>